<feature type="compositionally biased region" description="Acidic residues" evidence="1">
    <location>
        <begin position="12"/>
        <end position="24"/>
    </location>
</feature>
<evidence type="ECO:0000313" key="2">
    <source>
        <dbReference type="EMBL" id="KAK1611236.1"/>
    </source>
</evidence>
<evidence type="ECO:0000256" key="1">
    <source>
        <dbReference type="SAM" id="MobiDB-lite"/>
    </source>
</evidence>
<dbReference type="GO" id="GO:0008270">
    <property type="term" value="F:zinc ion binding"/>
    <property type="evidence" value="ECO:0007669"/>
    <property type="project" value="InterPro"/>
</dbReference>
<sequence length="100" mass="11348">MSISEPEKESSGGDEEEDAMEEEQHDAVLPPDRRKKRGRPRASRYKKQIEGGIRKKKKCSFCGRKGHYKTGCSENPENATKSKIEKVCKRCKLPGHNSKT</sequence>
<dbReference type="Gene3D" id="4.10.60.10">
    <property type="entry name" value="Zinc finger, CCHC-type"/>
    <property type="match status" value="1"/>
</dbReference>
<proteinExistence type="predicted"/>
<name>A0AAD8QYP3_LOLMU</name>
<organism evidence="2 3">
    <name type="scientific">Lolium multiflorum</name>
    <name type="common">Italian ryegrass</name>
    <name type="synonym">Lolium perenne subsp. multiflorum</name>
    <dbReference type="NCBI Taxonomy" id="4521"/>
    <lineage>
        <taxon>Eukaryota</taxon>
        <taxon>Viridiplantae</taxon>
        <taxon>Streptophyta</taxon>
        <taxon>Embryophyta</taxon>
        <taxon>Tracheophyta</taxon>
        <taxon>Spermatophyta</taxon>
        <taxon>Magnoliopsida</taxon>
        <taxon>Liliopsida</taxon>
        <taxon>Poales</taxon>
        <taxon>Poaceae</taxon>
        <taxon>BOP clade</taxon>
        <taxon>Pooideae</taxon>
        <taxon>Poodae</taxon>
        <taxon>Poeae</taxon>
        <taxon>Poeae Chloroplast Group 2 (Poeae type)</taxon>
        <taxon>Loliodinae</taxon>
        <taxon>Loliinae</taxon>
        <taxon>Lolium</taxon>
    </lineage>
</organism>
<accession>A0AAD8QYP3</accession>
<protein>
    <recommendedName>
        <fullName evidence="4">CCHC-type domain-containing protein</fullName>
    </recommendedName>
</protein>
<dbReference type="Proteomes" id="UP001231189">
    <property type="component" value="Unassembled WGS sequence"/>
</dbReference>
<dbReference type="EMBL" id="JAUUTY010000007">
    <property type="protein sequence ID" value="KAK1611236.1"/>
    <property type="molecule type" value="Genomic_DNA"/>
</dbReference>
<feature type="region of interest" description="Disordered" evidence="1">
    <location>
        <begin position="1"/>
        <end position="50"/>
    </location>
</feature>
<feature type="compositionally biased region" description="Basic and acidic residues" evidence="1">
    <location>
        <begin position="1"/>
        <end position="11"/>
    </location>
</feature>
<dbReference type="AlphaFoldDB" id="A0AAD8QYP3"/>
<dbReference type="SUPFAM" id="SSF57756">
    <property type="entry name" value="Retrovirus zinc finger-like domains"/>
    <property type="match status" value="1"/>
</dbReference>
<gene>
    <name evidence="2" type="ORF">QYE76_034909</name>
</gene>
<keyword evidence="3" id="KW-1185">Reference proteome</keyword>
<evidence type="ECO:0000313" key="3">
    <source>
        <dbReference type="Proteomes" id="UP001231189"/>
    </source>
</evidence>
<feature type="compositionally biased region" description="Basic residues" evidence="1">
    <location>
        <begin position="33"/>
        <end position="46"/>
    </location>
</feature>
<dbReference type="InterPro" id="IPR036875">
    <property type="entry name" value="Znf_CCHC_sf"/>
</dbReference>
<comment type="caution">
    <text evidence="2">The sequence shown here is derived from an EMBL/GenBank/DDBJ whole genome shotgun (WGS) entry which is preliminary data.</text>
</comment>
<reference evidence="2" key="1">
    <citation type="submission" date="2023-07" db="EMBL/GenBank/DDBJ databases">
        <title>A chromosome-level genome assembly of Lolium multiflorum.</title>
        <authorList>
            <person name="Chen Y."/>
            <person name="Copetti D."/>
            <person name="Kolliker R."/>
            <person name="Studer B."/>
        </authorList>
    </citation>
    <scope>NUCLEOTIDE SEQUENCE</scope>
    <source>
        <strain evidence="2">02402/16</strain>
        <tissue evidence="2">Leaf</tissue>
    </source>
</reference>
<evidence type="ECO:0008006" key="4">
    <source>
        <dbReference type="Google" id="ProtNLM"/>
    </source>
</evidence>
<dbReference type="GO" id="GO:0003676">
    <property type="term" value="F:nucleic acid binding"/>
    <property type="evidence" value="ECO:0007669"/>
    <property type="project" value="InterPro"/>
</dbReference>